<dbReference type="InterPro" id="IPR027417">
    <property type="entry name" value="P-loop_NTPase"/>
</dbReference>
<evidence type="ECO:0000313" key="5">
    <source>
        <dbReference type="EMBL" id="KAJ8747771.1"/>
    </source>
</evidence>
<reference evidence="5 6" key="1">
    <citation type="submission" date="2021-09" db="EMBL/GenBank/DDBJ databases">
        <title>Genomic insights and catalytic innovation underlie evolution of tropane alkaloids biosynthesis.</title>
        <authorList>
            <person name="Wang Y.-J."/>
            <person name="Tian T."/>
            <person name="Huang J.-P."/>
            <person name="Huang S.-X."/>
        </authorList>
    </citation>
    <scope>NUCLEOTIDE SEQUENCE [LARGE SCALE GENOMIC DNA]</scope>
    <source>
        <strain evidence="5">KIB-2018</strain>
        <tissue evidence="5">Leaf</tissue>
    </source>
</reference>
<name>A0AAV8S6E9_9ROSI</name>
<organism evidence="5 6">
    <name type="scientific">Erythroxylum novogranatense</name>
    <dbReference type="NCBI Taxonomy" id="1862640"/>
    <lineage>
        <taxon>Eukaryota</taxon>
        <taxon>Viridiplantae</taxon>
        <taxon>Streptophyta</taxon>
        <taxon>Embryophyta</taxon>
        <taxon>Tracheophyta</taxon>
        <taxon>Spermatophyta</taxon>
        <taxon>Magnoliopsida</taxon>
        <taxon>eudicotyledons</taxon>
        <taxon>Gunneridae</taxon>
        <taxon>Pentapetalae</taxon>
        <taxon>rosids</taxon>
        <taxon>fabids</taxon>
        <taxon>Malpighiales</taxon>
        <taxon>Erythroxylaceae</taxon>
        <taxon>Erythroxylum</taxon>
    </lineage>
</organism>
<dbReference type="SUPFAM" id="SSF52540">
    <property type="entry name" value="P-loop containing nucleoside triphosphate hydrolases"/>
    <property type="match status" value="1"/>
</dbReference>
<dbReference type="GO" id="GO:0046872">
    <property type="term" value="F:metal ion binding"/>
    <property type="evidence" value="ECO:0007669"/>
    <property type="project" value="UniProtKB-KW"/>
</dbReference>
<proteinExistence type="predicted"/>
<dbReference type="SMART" id="SM00177">
    <property type="entry name" value="ARF"/>
    <property type="match status" value="1"/>
</dbReference>
<keyword evidence="6" id="KW-1185">Reference proteome</keyword>
<feature type="binding site" evidence="4">
    <location>
        <position position="57"/>
    </location>
    <ligand>
        <name>Mg(2+)</name>
        <dbReference type="ChEBI" id="CHEBI:18420"/>
    </ligand>
</feature>
<keyword evidence="4" id="KW-0479">Metal-binding</keyword>
<dbReference type="Pfam" id="PF00025">
    <property type="entry name" value="Arf"/>
    <property type="match status" value="1"/>
</dbReference>
<dbReference type="EMBL" id="JAIWQS010000084">
    <property type="protein sequence ID" value="KAJ8747771.1"/>
    <property type="molecule type" value="Genomic_DNA"/>
</dbReference>
<keyword evidence="2 3" id="KW-0342">GTP-binding</keyword>
<evidence type="ECO:0000256" key="1">
    <source>
        <dbReference type="ARBA" id="ARBA00022741"/>
    </source>
</evidence>
<gene>
    <name evidence="5" type="ORF">K2173_011423</name>
</gene>
<dbReference type="GO" id="GO:0003924">
    <property type="term" value="F:GTPase activity"/>
    <property type="evidence" value="ECO:0007669"/>
    <property type="project" value="InterPro"/>
</dbReference>
<dbReference type="InterPro" id="IPR006689">
    <property type="entry name" value="Small_GTPase_ARF/SAR"/>
</dbReference>
<dbReference type="PRINTS" id="PR00328">
    <property type="entry name" value="SAR1GTPBP"/>
</dbReference>
<dbReference type="GO" id="GO:0005525">
    <property type="term" value="F:GTP binding"/>
    <property type="evidence" value="ECO:0007669"/>
    <property type="project" value="UniProtKB-KW"/>
</dbReference>
<evidence type="ECO:0000256" key="3">
    <source>
        <dbReference type="PIRSR" id="PIRSR606689-1"/>
    </source>
</evidence>
<evidence type="ECO:0008006" key="7">
    <source>
        <dbReference type="Google" id="ProtNLM"/>
    </source>
</evidence>
<evidence type="ECO:0000256" key="2">
    <source>
        <dbReference type="ARBA" id="ARBA00023134"/>
    </source>
</evidence>
<keyword evidence="1 3" id="KW-0547">Nucleotide-binding</keyword>
<comment type="caution">
    <text evidence="5">The sequence shown here is derived from an EMBL/GenBank/DDBJ whole genome shotgun (WGS) entry which is preliminary data.</text>
</comment>
<protein>
    <recommendedName>
        <fullName evidence="7">ADP-ribosylation factor</fullName>
    </recommendedName>
</protein>
<dbReference type="InterPro" id="IPR044612">
    <property type="entry name" value="ARL2/3"/>
</dbReference>
<dbReference type="Gene3D" id="3.40.50.300">
    <property type="entry name" value="P-loop containing nucleotide triphosphate hydrolases"/>
    <property type="match status" value="1"/>
</dbReference>
<feature type="binding site" evidence="3">
    <location>
        <begin position="135"/>
        <end position="138"/>
    </location>
    <ligand>
        <name>GTP</name>
        <dbReference type="ChEBI" id="CHEBI:37565"/>
    </ligand>
</feature>
<sequence length="186" mass="21908">MLILTAYVLFYFCLFIMHKYRHCSEIFVSRLGALTILGRRRFVLKTNGEDTSVISPTLGFNIKTINYQKYTLNIYDVGCQKTITSYWRNYFEQTDGLFWVVDGSDLRRLDDCKMELDNLLKEERLSGASLLILANKQDITGDLTPEEIAKSHDIAYFSLYVHFRQRFLWLKSESLQRIHRRQIVVS</sequence>
<keyword evidence="4" id="KW-0460">Magnesium</keyword>
<dbReference type="AlphaFoldDB" id="A0AAV8S6E9"/>
<evidence type="ECO:0000313" key="6">
    <source>
        <dbReference type="Proteomes" id="UP001159364"/>
    </source>
</evidence>
<dbReference type="PROSITE" id="PS51417">
    <property type="entry name" value="ARF"/>
    <property type="match status" value="1"/>
</dbReference>
<dbReference type="Proteomes" id="UP001159364">
    <property type="component" value="Unassembled WGS sequence"/>
</dbReference>
<evidence type="ECO:0000256" key="4">
    <source>
        <dbReference type="PIRSR" id="PIRSR606689-2"/>
    </source>
</evidence>
<accession>A0AAV8S6E9</accession>
<dbReference type="PANTHER" id="PTHR45697">
    <property type="entry name" value="ADP-RIBOSYLATION FACTOR-LIKE PROTEIN 2-RELATED"/>
    <property type="match status" value="1"/>
</dbReference>